<keyword evidence="2" id="KW-1185">Reference proteome</keyword>
<dbReference type="KEGG" id="vg:26522992"/>
<sequence>MLIDELGVSGLVPDAWAEAYGKPQADPHSVFAELLGVTRQQAKVINYEYMYSEEAKHVRAIKLCHLAGKETRYVYRKFANLLAANGGLVPPLREVLEEVDRDE</sequence>
<dbReference type="Proteomes" id="UP000203990">
    <property type="component" value="Segment"/>
</dbReference>
<dbReference type="RefSeq" id="YP_009187649.1">
    <property type="nucleotide sequence ID" value="NC_028659.1"/>
</dbReference>
<dbReference type="EMBL" id="KT934943">
    <property type="protein sequence ID" value="ALM02429.1"/>
    <property type="molecule type" value="Genomic_DNA"/>
</dbReference>
<gene>
    <name evidence="1" type="ORF">KB57_036</name>
</gene>
<dbReference type="GeneID" id="26522992"/>
<reference evidence="1 2" key="1">
    <citation type="submission" date="2015-10" db="EMBL/GenBank/DDBJ databases">
        <title>Complete genome sequence of Klebsiella pneumoniae bacteriophage vB_KpnM_KB57.</title>
        <authorList>
            <person name="Volozhantsev N.V."/>
            <person name="Popova A.V."/>
            <person name="Krasilnikova V.M."/>
            <person name="Bogun A.G."/>
        </authorList>
    </citation>
    <scope>NUCLEOTIDE SEQUENCE [LARGE SCALE GENOMIC DNA]</scope>
</reference>
<evidence type="ECO:0000313" key="2">
    <source>
        <dbReference type="Proteomes" id="UP000203990"/>
    </source>
</evidence>
<dbReference type="OrthoDB" id="27315at10239"/>
<evidence type="ECO:0000313" key="1">
    <source>
        <dbReference type="EMBL" id="ALM02429.1"/>
    </source>
</evidence>
<protein>
    <submittedName>
        <fullName evidence="1">Uncharacterized protein</fullName>
    </submittedName>
</protein>
<name>A0A0S1S1V6_9CAUD</name>
<accession>A0A0S1S1V6</accession>
<organism evidence="1 2">
    <name type="scientific">Klebsiella phage vB_KpnM_KB57</name>
    <dbReference type="NCBI Taxonomy" id="1719140"/>
    <lineage>
        <taxon>Viruses</taxon>
        <taxon>Duplodnaviria</taxon>
        <taxon>Heunggongvirae</taxon>
        <taxon>Uroviricota</taxon>
        <taxon>Caudoviricetes</taxon>
        <taxon>Vequintavirinae</taxon>
        <taxon>Mydovirus</taxon>
        <taxon>Mydovirus KB57</taxon>
    </lineage>
</organism>
<proteinExistence type="predicted"/>